<organism evidence="1 2">
    <name type="scientific">Lucifera butyrica</name>
    <dbReference type="NCBI Taxonomy" id="1351585"/>
    <lineage>
        <taxon>Bacteria</taxon>
        <taxon>Bacillati</taxon>
        <taxon>Bacillota</taxon>
        <taxon>Negativicutes</taxon>
        <taxon>Veillonellales</taxon>
        <taxon>Veillonellaceae</taxon>
        <taxon>Lucifera</taxon>
    </lineage>
</organism>
<dbReference type="Proteomes" id="UP000277811">
    <property type="component" value="Unassembled WGS sequence"/>
</dbReference>
<gene>
    <name evidence="1" type="ORF">LUCI_3326</name>
</gene>
<accession>A0A498R9K9</accession>
<dbReference type="OrthoDB" id="1684110at2"/>
<sequence length="67" mass="7614">MDTLAQPLAAVTARLEARGLRYTIVVTRPPRNYLAVNENCLYVIKQQIDREGTYHLVAAAKMRKEVL</sequence>
<dbReference type="EMBL" id="UPPP01000083">
    <property type="protein sequence ID" value="VBB08061.1"/>
    <property type="molecule type" value="Genomic_DNA"/>
</dbReference>
<proteinExistence type="predicted"/>
<reference evidence="1 2" key="1">
    <citation type="submission" date="2018-06" db="EMBL/GenBank/DDBJ databases">
        <authorList>
            <person name="Strepis N."/>
        </authorList>
    </citation>
    <scope>NUCLEOTIDE SEQUENCE [LARGE SCALE GENOMIC DNA]</scope>
    <source>
        <strain evidence="1">LUCI</strain>
    </source>
</reference>
<dbReference type="RefSeq" id="WP_122628973.1">
    <property type="nucleotide sequence ID" value="NZ_UPPP01000083.1"/>
</dbReference>
<dbReference type="AlphaFoldDB" id="A0A498R9K9"/>
<evidence type="ECO:0000313" key="2">
    <source>
        <dbReference type="Proteomes" id="UP000277811"/>
    </source>
</evidence>
<keyword evidence="2" id="KW-1185">Reference proteome</keyword>
<name>A0A498R9K9_9FIRM</name>
<protein>
    <submittedName>
        <fullName evidence="1">Uncharacterized protein</fullName>
    </submittedName>
</protein>
<evidence type="ECO:0000313" key="1">
    <source>
        <dbReference type="EMBL" id="VBB08061.1"/>
    </source>
</evidence>